<evidence type="ECO:0000313" key="1">
    <source>
        <dbReference type="EMBL" id="GEY12002.1"/>
    </source>
</evidence>
<protein>
    <recommendedName>
        <fullName evidence="2">Gag-Pol polyprotein</fullName>
    </recommendedName>
</protein>
<name>A0A699HGU5_TANCI</name>
<accession>A0A699HGU5</accession>
<organism evidence="1">
    <name type="scientific">Tanacetum cinerariifolium</name>
    <name type="common">Dalmatian daisy</name>
    <name type="synonym">Chrysanthemum cinerariifolium</name>
    <dbReference type="NCBI Taxonomy" id="118510"/>
    <lineage>
        <taxon>Eukaryota</taxon>
        <taxon>Viridiplantae</taxon>
        <taxon>Streptophyta</taxon>
        <taxon>Embryophyta</taxon>
        <taxon>Tracheophyta</taxon>
        <taxon>Spermatophyta</taxon>
        <taxon>Magnoliopsida</taxon>
        <taxon>eudicotyledons</taxon>
        <taxon>Gunneridae</taxon>
        <taxon>Pentapetalae</taxon>
        <taxon>asterids</taxon>
        <taxon>campanulids</taxon>
        <taxon>Asterales</taxon>
        <taxon>Asteraceae</taxon>
        <taxon>Asteroideae</taxon>
        <taxon>Anthemideae</taxon>
        <taxon>Anthemidinae</taxon>
        <taxon>Tanacetum</taxon>
    </lineage>
</organism>
<dbReference type="AlphaFoldDB" id="A0A699HGU5"/>
<evidence type="ECO:0008006" key="2">
    <source>
        <dbReference type="Google" id="ProtNLM"/>
    </source>
</evidence>
<proteinExistence type="predicted"/>
<comment type="caution">
    <text evidence="1">The sequence shown here is derived from an EMBL/GenBank/DDBJ whole genome shotgun (WGS) entry which is preliminary data.</text>
</comment>
<reference evidence="1" key="1">
    <citation type="journal article" date="2019" name="Sci. Rep.">
        <title>Draft genome of Tanacetum cinerariifolium, the natural source of mosquito coil.</title>
        <authorList>
            <person name="Yamashiro T."/>
            <person name="Shiraishi A."/>
            <person name="Satake H."/>
            <person name="Nakayama K."/>
        </authorList>
    </citation>
    <scope>NUCLEOTIDE SEQUENCE</scope>
</reference>
<dbReference type="EMBL" id="BKCJ010153293">
    <property type="protein sequence ID" value="GEY12002.1"/>
    <property type="molecule type" value="Genomic_DNA"/>
</dbReference>
<gene>
    <name evidence="1" type="ORF">Tci_383976</name>
</gene>
<sequence>MMNELVRNQCKVTNYQVNVHFLLLLKLEWQRFVTLVKQSQELKTVSYYKLYDIQNEVIEIKAKRLARTAKPLALVAATQQPFYYPQPKPTYYAQSLSTRSQAATRNKGKEIANSHPPTYDHVPKAVADDEASSKEKEIDKLMALILMSFKKIYKPTNNNLRTSSDTKNTDDINDEPKYQELEAHYMYMVKIQEVIPDAANNSGPIFDTEPLERYMH</sequence>